<dbReference type="PANTHER" id="PTHR37345">
    <property type="entry name" value="COILED-COIL DOMAIN-CONTAINING PROTEIN 107"/>
    <property type="match status" value="1"/>
</dbReference>
<dbReference type="InterPro" id="IPR038779">
    <property type="entry name" value="CCDC107"/>
</dbReference>
<comment type="caution">
    <text evidence="1">The sequence shown here is derived from an EMBL/GenBank/DDBJ whole genome shotgun (WGS) entry which is preliminary data.</text>
</comment>
<organism evidence="1 2">
    <name type="scientific">Saguinus oedipus</name>
    <name type="common">Cotton-top tamarin</name>
    <name type="synonym">Oedipomidas oedipus</name>
    <dbReference type="NCBI Taxonomy" id="9490"/>
    <lineage>
        <taxon>Eukaryota</taxon>
        <taxon>Metazoa</taxon>
        <taxon>Chordata</taxon>
        <taxon>Craniata</taxon>
        <taxon>Vertebrata</taxon>
        <taxon>Euteleostomi</taxon>
        <taxon>Mammalia</taxon>
        <taxon>Eutheria</taxon>
        <taxon>Euarchontoglires</taxon>
        <taxon>Primates</taxon>
        <taxon>Haplorrhini</taxon>
        <taxon>Platyrrhini</taxon>
        <taxon>Cebidae</taxon>
        <taxon>Callitrichinae</taxon>
        <taxon>Saguinus</taxon>
    </lineage>
</organism>
<dbReference type="EMBL" id="JASSZA010000008">
    <property type="protein sequence ID" value="KAK2103900.1"/>
    <property type="molecule type" value="Genomic_DNA"/>
</dbReference>
<keyword evidence="2" id="KW-1185">Reference proteome</keyword>
<evidence type="ECO:0000313" key="1">
    <source>
        <dbReference type="EMBL" id="KAK2103900.1"/>
    </source>
</evidence>
<dbReference type="Proteomes" id="UP001266305">
    <property type="component" value="Unassembled WGS sequence"/>
</dbReference>
<evidence type="ECO:0008006" key="3">
    <source>
        <dbReference type="Google" id="ProtNLM"/>
    </source>
</evidence>
<reference evidence="1 2" key="1">
    <citation type="submission" date="2023-05" db="EMBL/GenBank/DDBJ databases">
        <title>B98-5 Cell Line De Novo Hybrid Assembly: An Optical Mapping Approach.</title>
        <authorList>
            <person name="Kananen K."/>
            <person name="Auerbach J.A."/>
            <person name="Kautto E."/>
            <person name="Blachly J.S."/>
        </authorList>
    </citation>
    <scope>NUCLEOTIDE SEQUENCE [LARGE SCALE GENOMIC DNA]</scope>
    <source>
        <strain evidence="1">B95-8</strain>
        <tissue evidence="1">Cell line</tissue>
    </source>
</reference>
<gene>
    <name evidence="1" type="ORF">P7K49_017756</name>
</gene>
<sequence>MESDLESPVSATRSDCFFLSQDFYRCPLDCLRCRIPGKDGAADLPEETGKKRPQQLEQQLIQIEQQLDNLMAQLDPLFECVTTLAGAR</sequence>
<dbReference type="PANTHER" id="PTHR37345:SF1">
    <property type="entry name" value="COILED-COIL DOMAIN-CONTAINING PROTEIN 107"/>
    <property type="match status" value="1"/>
</dbReference>
<accession>A0ABQ9V441</accession>
<evidence type="ECO:0000313" key="2">
    <source>
        <dbReference type="Proteomes" id="UP001266305"/>
    </source>
</evidence>
<name>A0ABQ9V441_SAGOE</name>
<proteinExistence type="predicted"/>
<protein>
    <recommendedName>
        <fullName evidence="3">Mediator of RNA polymerase II transcription subunit 30</fullName>
    </recommendedName>
</protein>